<name>Q8YH97_BRUME</name>
<dbReference type="EMBL" id="AE008917">
    <property type="protein sequence ID" value="AAL52088.1"/>
    <property type="molecule type" value="Genomic_DNA"/>
</dbReference>
<reference evidence="1 2" key="1">
    <citation type="journal article" date="2002" name="Proc. Natl. Acad. Sci. U.S.A.">
        <title>The genome sequence of the facultative intracellular pathogen Brucella melitensis.</title>
        <authorList>
            <person name="DelVecchio V.G."/>
            <person name="Kapatral V."/>
            <person name="Redkar R.J."/>
            <person name="Patra G."/>
            <person name="Mujer C."/>
            <person name="Los T."/>
            <person name="Ivanova N."/>
            <person name="Anderson I."/>
            <person name="Bhattacharyya A."/>
            <person name="Lykidis A."/>
            <person name="Reznik G."/>
            <person name="Jablonski L."/>
            <person name="Larsen N."/>
            <person name="D'Souza M."/>
            <person name="Bernal A."/>
            <person name="Mazur M."/>
            <person name="Goltsman E."/>
            <person name="Selkov E."/>
            <person name="Elzer P.H."/>
            <person name="Hagius S."/>
            <person name="O'Callaghan D."/>
            <person name="Letesson J.J."/>
            <person name="Haselkorn R."/>
            <person name="Kyrpides N."/>
            <person name="Overbeek R."/>
        </authorList>
    </citation>
    <scope>NUCLEOTIDE SEQUENCE [LARGE SCALE GENOMIC DNA]</scope>
    <source>
        <strain evidence="2">ATCC 23456 / CCUG 17765 / NCTC 10094 / 16M</strain>
    </source>
</reference>
<evidence type="ECO:0000313" key="1">
    <source>
        <dbReference type="EMBL" id="AAL52088.1"/>
    </source>
</evidence>
<proteinExistence type="predicted"/>
<dbReference type="AlphaFoldDB" id="Q8YH97"/>
<dbReference type="Proteomes" id="UP000000419">
    <property type="component" value="Chromosome I"/>
</dbReference>
<dbReference type="PIR" id="AE3365">
    <property type="entry name" value="AE3365"/>
</dbReference>
<evidence type="ECO:0000313" key="2">
    <source>
        <dbReference type="Proteomes" id="UP000000419"/>
    </source>
</evidence>
<keyword evidence="2" id="KW-1185">Reference proteome</keyword>
<gene>
    <name evidence="1" type="ordered locus">BMEI0907</name>
</gene>
<protein>
    <submittedName>
        <fullName evidence="1">Uncharacterized protein</fullName>
    </submittedName>
</protein>
<dbReference type="KEGG" id="bme:BMEI0907"/>
<accession>Q8YH97</accession>
<organism evidence="1 2">
    <name type="scientific">Brucella melitensis biotype 1 (strain ATCC 23456 / CCUG 17765 / NCTC 10094 / 16M)</name>
    <dbReference type="NCBI Taxonomy" id="224914"/>
    <lineage>
        <taxon>Bacteria</taxon>
        <taxon>Pseudomonadati</taxon>
        <taxon>Pseudomonadota</taxon>
        <taxon>Alphaproteobacteria</taxon>
        <taxon>Hyphomicrobiales</taxon>
        <taxon>Brucellaceae</taxon>
        <taxon>Brucella/Ochrobactrum group</taxon>
        <taxon>Brucella</taxon>
    </lineage>
</organism>
<sequence>MSTLWLNAFRLRRCVPVGIGLVVRWRNKAFKFSVYAGPISQGFTSCLTQQALELTLRNERLCRFGDPSAVMPCPEFCLEYIP</sequence>